<organism evidence="2 3">
    <name type="scientific">Xanthomonas translucens pv. translucens DSM 18974</name>
    <dbReference type="NCBI Taxonomy" id="1261556"/>
    <lineage>
        <taxon>Bacteria</taxon>
        <taxon>Pseudomonadati</taxon>
        <taxon>Pseudomonadota</taxon>
        <taxon>Gammaproteobacteria</taxon>
        <taxon>Lysobacterales</taxon>
        <taxon>Lysobacteraceae</taxon>
        <taxon>Xanthomonas</taxon>
        <taxon>Xanthomonas translucens group</taxon>
    </lineage>
</organism>
<evidence type="ECO:0000313" key="3">
    <source>
        <dbReference type="Proteomes" id="UP000093071"/>
    </source>
</evidence>
<sequence>MPLLLPASLTCMPIAAAAPCRALSHHCAAPRNAQG</sequence>
<gene>
    <name evidence="2" type="ORF">BN444_01273</name>
</gene>
<dbReference type="EMBL" id="LT604072">
    <property type="protein sequence ID" value="SCB06369.1"/>
    <property type="molecule type" value="Genomic_DNA"/>
</dbReference>
<accession>A0A1C3TSW5</accession>
<protein>
    <submittedName>
        <fullName evidence="2">Hypothetical secreted protein</fullName>
    </submittedName>
</protein>
<reference evidence="3" key="1">
    <citation type="submission" date="2016-07" db="EMBL/GenBank/DDBJ databases">
        <authorList>
            <person name="Jaenicke Sebastian"/>
        </authorList>
    </citation>
    <scope>NUCLEOTIDE SEQUENCE [LARGE SCALE GENOMIC DNA]</scope>
</reference>
<keyword evidence="1" id="KW-0732">Signal</keyword>
<feature type="chain" id="PRO_5008682322" evidence="1">
    <location>
        <begin position="18"/>
        <end position="35"/>
    </location>
</feature>
<dbReference type="AlphaFoldDB" id="A0A1C3TSW5"/>
<feature type="signal peptide" evidence="1">
    <location>
        <begin position="1"/>
        <end position="17"/>
    </location>
</feature>
<evidence type="ECO:0000256" key="1">
    <source>
        <dbReference type="SAM" id="SignalP"/>
    </source>
</evidence>
<evidence type="ECO:0000313" key="2">
    <source>
        <dbReference type="EMBL" id="SCB06369.1"/>
    </source>
</evidence>
<name>A0A1C3TSW5_XANCT</name>
<proteinExistence type="predicted"/>
<dbReference type="Proteomes" id="UP000093071">
    <property type="component" value="Chromosome I"/>
</dbReference>